<keyword evidence="6 10" id="KW-0408">Iron</keyword>
<evidence type="ECO:0000256" key="6">
    <source>
        <dbReference type="ARBA" id="ARBA00023004"/>
    </source>
</evidence>
<evidence type="ECO:0000313" key="12">
    <source>
        <dbReference type="Proteomes" id="UP001235874"/>
    </source>
</evidence>
<dbReference type="SUPFAM" id="SSF48264">
    <property type="entry name" value="Cytochrome P450"/>
    <property type="match status" value="1"/>
</dbReference>
<organism evidence="11 12">
    <name type="scientific">Micromonospora profundi</name>
    <dbReference type="NCBI Taxonomy" id="1420889"/>
    <lineage>
        <taxon>Bacteria</taxon>
        <taxon>Bacillati</taxon>
        <taxon>Actinomycetota</taxon>
        <taxon>Actinomycetes</taxon>
        <taxon>Micromonosporales</taxon>
        <taxon>Micromonosporaceae</taxon>
        <taxon>Micromonospora</taxon>
    </lineage>
</organism>
<dbReference type="InterPro" id="IPR017972">
    <property type="entry name" value="Cyt_P450_CS"/>
</dbReference>
<sequence>MTGVPGTARPDIAHPATYAHGVPHAEFARRRRDEPVAWVDEPLLTRHSASGRITERGRGYWAVTTHAAVQEASRRTGDFSSGRAGAFLVDPRTPADLRQTRQLLISMDAPQHVRIRRLVTSVFTPRAVGGLADGVAAHATELVRRAVRAGELDVVTDLAAELPLLVLCDLLGVPRTDRHLLYRWSNHLVGFDDPEFGGGDVDAYRRTFAEAFTYALELAAERRAHPRADLISRLAVAEVDGRRLSDREFCMFWLLLVVAGNETTRHLIAGSLSALVDDPEQRDRLVAGTVPMAAAVDELVRHVTPIMQFRRTATRDTELAGQPIAADDKVVLYYTSANRDPAVFTEPDRLDLGRNPNPHLAFGIGPHFCLGAHLARHELAALLRAILPHLPSLVRTGPEIRLESNFVNGLKSFPAQIR</sequence>
<evidence type="ECO:0000313" key="11">
    <source>
        <dbReference type="EMBL" id="WLS43362.1"/>
    </source>
</evidence>
<evidence type="ECO:0000256" key="7">
    <source>
        <dbReference type="ARBA" id="ARBA00023033"/>
    </source>
</evidence>
<keyword evidence="3 10" id="KW-0479">Metal-binding</keyword>
<evidence type="ECO:0000256" key="8">
    <source>
        <dbReference type="ARBA" id="ARBA00023194"/>
    </source>
</evidence>
<keyword evidence="4" id="KW-0521">NADP</keyword>
<evidence type="ECO:0000256" key="3">
    <source>
        <dbReference type="ARBA" id="ARBA00022723"/>
    </source>
</evidence>
<dbReference type="GO" id="GO:0036199">
    <property type="term" value="F:cholest-4-en-3-one 26-monooxygenase activity"/>
    <property type="evidence" value="ECO:0007669"/>
    <property type="project" value="TreeGrafter"/>
</dbReference>
<name>A0AAJ6HNN8_9ACTN</name>
<keyword evidence="5 10" id="KW-0560">Oxidoreductase</keyword>
<keyword evidence="12" id="KW-1185">Reference proteome</keyword>
<evidence type="ECO:0000256" key="1">
    <source>
        <dbReference type="ARBA" id="ARBA00010617"/>
    </source>
</evidence>
<dbReference type="PRINTS" id="PR00359">
    <property type="entry name" value="BP450"/>
</dbReference>
<dbReference type="Pfam" id="PF00067">
    <property type="entry name" value="p450"/>
    <property type="match status" value="1"/>
</dbReference>
<dbReference type="GO" id="GO:0005506">
    <property type="term" value="F:iron ion binding"/>
    <property type="evidence" value="ECO:0007669"/>
    <property type="project" value="InterPro"/>
</dbReference>
<keyword evidence="2 10" id="KW-0349">Heme</keyword>
<comment type="pathway">
    <text evidence="9">Antibiotic biosynthesis; mycinamicin biosynthesis.</text>
</comment>
<dbReference type="PANTHER" id="PTHR46696:SF4">
    <property type="entry name" value="BIOTIN BIOSYNTHESIS CYTOCHROME P450"/>
    <property type="match status" value="1"/>
</dbReference>
<dbReference type="GO" id="GO:0006707">
    <property type="term" value="P:cholesterol catabolic process"/>
    <property type="evidence" value="ECO:0007669"/>
    <property type="project" value="TreeGrafter"/>
</dbReference>
<evidence type="ECO:0000256" key="9">
    <source>
        <dbReference type="ARBA" id="ARBA00060683"/>
    </source>
</evidence>
<dbReference type="PRINTS" id="PR00385">
    <property type="entry name" value="P450"/>
</dbReference>
<gene>
    <name evidence="11" type="ORF">Q3V37_18315</name>
</gene>
<dbReference type="GO" id="GO:0008395">
    <property type="term" value="F:steroid hydroxylase activity"/>
    <property type="evidence" value="ECO:0007669"/>
    <property type="project" value="TreeGrafter"/>
</dbReference>
<proteinExistence type="inferred from homology"/>
<dbReference type="AlphaFoldDB" id="A0AAJ6HNN8"/>
<dbReference type="RefSeq" id="WP_306270800.1">
    <property type="nucleotide sequence ID" value="NZ_CP130472.1"/>
</dbReference>
<keyword evidence="8" id="KW-0045">Antibiotic biosynthesis</keyword>
<dbReference type="PROSITE" id="PS00086">
    <property type="entry name" value="CYTOCHROME_P450"/>
    <property type="match status" value="1"/>
</dbReference>
<reference evidence="11 12" key="1">
    <citation type="submission" date="2023-07" db="EMBL/GenBank/DDBJ databases">
        <title>Micromonospora profundi TRM 95458 converts glycerol to a new osmotic compound.</title>
        <authorList>
            <person name="Lu D."/>
        </authorList>
    </citation>
    <scope>NUCLEOTIDE SEQUENCE [LARGE SCALE GENOMIC DNA]</scope>
    <source>
        <strain evidence="11 12">TRM95458</strain>
    </source>
</reference>
<accession>A0AAJ6HNN8</accession>
<evidence type="ECO:0000256" key="10">
    <source>
        <dbReference type="RuleBase" id="RU000461"/>
    </source>
</evidence>
<dbReference type="GO" id="GO:0017000">
    <property type="term" value="P:antibiotic biosynthetic process"/>
    <property type="evidence" value="ECO:0007669"/>
    <property type="project" value="UniProtKB-KW"/>
</dbReference>
<dbReference type="Proteomes" id="UP001235874">
    <property type="component" value="Chromosome"/>
</dbReference>
<evidence type="ECO:0000256" key="2">
    <source>
        <dbReference type="ARBA" id="ARBA00022617"/>
    </source>
</evidence>
<dbReference type="FunFam" id="1.10.630.10:FF:000018">
    <property type="entry name" value="Cytochrome P450 monooxygenase"/>
    <property type="match status" value="1"/>
</dbReference>
<dbReference type="InterPro" id="IPR036396">
    <property type="entry name" value="Cyt_P450_sf"/>
</dbReference>
<comment type="similarity">
    <text evidence="1 10">Belongs to the cytochrome P450 family.</text>
</comment>
<dbReference type="GO" id="GO:0020037">
    <property type="term" value="F:heme binding"/>
    <property type="evidence" value="ECO:0007669"/>
    <property type="project" value="InterPro"/>
</dbReference>
<dbReference type="KEGG" id="mprn:Q3V37_18315"/>
<dbReference type="InterPro" id="IPR002397">
    <property type="entry name" value="Cyt_P450_B"/>
</dbReference>
<evidence type="ECO:0000256" key="5">
    <source>
        <dbReference type="ARBA" id="ARBA00023002"/>
    </source>
</evidence>
<dbReference type="Gene3D" id="1.10.630.10">
    <property type="entry name" value="Cytochrome P450"/>
    <property type="match status" value="1"/>
</dbReference>
<dbReference type="CDD" id="cd11033">
    <property type="entry name" value="CYP142-like"/>
    <property type="match status" value="1"/>
</dbReference>
<protein>
    <submittedName>
        <fullName evidence="11">Cytochrome P450</fullName>
    </submittedName>
</protein>
<evidence type="ECO:0000256" key="4">
    <source>
        <dbReference type="ARBA" id="ARBA00022857"/>
    </source>
</evidence>
<dbReference type="InterPro" id="IPR001128">
    <property type="entry name" value="Cyt_P450"/>
</dbReference>
<keyword evidence="7 10" id="KW-0503">Monooxygenase</keyword>
<dbReference type="EMBL" id="CP130472">
    <property type="protein sequence ID" value="WLS43362.1"/>
    <property type="molecule type" value="Genomic_DNA"/>
</dbReference>
<dbReference type="PANTHER" id="PTHR46696">
    <property type="entry name" value="P450, PUTATIVE (EUROFUNG)-RELATED"/>
    <property type="match status" value="1"/>
</dbReference>